<sequence length="75" mass="9384">MYYLVYKLISNPTLWIIKEDLDLDYIFVDHGEISKNKIEKYYIFENKFIKKFDNDFKRFKIFKYTKDYELLYTLG</sequence>
<name>A0A9E8JYS0_9VIRU</name>
<protein>
    <submittedName>
        <fullName evidence="2">Uncharacterized protein</fullName>
    </submittedName>
</protein>
<reference evidence="2" key="1">
    <citation type="submission" date="2022-11" db="EMBL/GenBank/DDBJ databases">
        <title>Genomics discovery of giant fungal viruses from subsurface oceanic crustal fluids.</title>
        <authorList>
            <person name="Bhattacharjee A.S."/>
            <person name="Schulz F."/>
            <person name="Woyke T."/>
            <person name="Orcutt B.N."/>
            <person name="Matinez Martinez J."/>
        </authorList>
    </citation>
    <scope>NUCLEOTIDE SEQUENCE</scope>
    <source>
        <strain evidence="1">VSAG1.JdFR</strain>
        <strain evidence="2">VSAG8.JdFR</strain>
    </source>
</reference>
<organism evidence="2">
    <name type="scientific">Nucleocytoviricota sp</name>
    <dbReference type="NCBI Taxonomy" id="2809609"/>
    <lineage>
        <taxon>Viruses</taxon>
        <taxon>Varidnaviria</taxon>
        <taxon>Bamfordvirae</taxon>
        <taxon>Nucleocytoviricota</taxon>
    </lineage>
</organism>
<proteinExistence type="predicted"/>
<dbReference type="EMBL" id="OP765584">
    <property type="protein sequence ID" value="UZT29189.1"/>
    <property type="molecule type" value="Genomic_DNA"/>
</dbReference>
<accession>A0A9E8JYS0</accession>
<dbReference type="EMBL" id="OP765507">
    <property type="protein sequence ID" value="UZT28846.1"/>
    <property type="molecule type" value="Genomic_DNA"/>
</dbReference>
<evidence type="ECO:0000313" key="1">
    <source>
        <dbReference type="EMBL" id="UZT28846.1"/>
    </source>
</evidence>
<evidence type="ECO:0000313" key="2">
    <source>
        <dbReference type="EMBL" id="UZT29189.1"/>
    </source>
</evidence>